<comment type="subcellular location">
    <subcellularLocation>
        <location evidence="1">Cytoplasmic granule</location>
    </subcellularLocation>
</comment>
<dbReference type="InterPro" id="IPR034325">
    <property type="entry name" value="S-100_dom"/>
</dbReference>
<dbReference type="PROSITE" id="PS00303">
    <property type="entry name" value="S100_CABP"/>
    <property type="match status" value="1"/>
</dbReference>
<dbReference type="AlphaFoldDB" id="A6KMM9"/>
<dbReference type="PANTHER" id="PTHR22571:SF25">
    <property type="entry name" value="HORNERIN"/>
    <property type="match status" value="1"/>
</dbReference>
<dbReference type="InterPro" id="IPR018247">
    <property type="entry name" value="EF_Hand_1_Ca_BS"/>
</dbReference>
<protein>
    <submittedName>
        <fullName evidence="10">RCG40958</fullName>
    </submittedName>
</protein>
<feature type="compositionally biased region" description="Low complexity" evidence="8">
    <location>
        <begin position="125"/>
        <end position="137"/>
    </location>
</feature>
<evidence type="ECO:0000256" key="8">
    <source>
        <dbReference type="SAM" id="MobiDB-lite"/>
    </source>
</evidence>
<dbReference type="GO" id="GO:0001533">
    <property type="term" value="C:cornified envelope"/>
    <property type="evidence" value="ECO:0007669"/>
    <property type="project" value="UniProtKB-ARBA"/>
</dbReference>
<keyword evidence="5" id="KW-0106">Calcium</keyword>
<keyword evidence="4" id="KW-0677">Repeat</keyword>
<dbReference type="Gene3D" id="1.10.238.10">
    <property type="entry name" value="EF-hand"/>
    <property type="match status" value="1"/>
</dbReference>
<feature type="region of interest" description="Disordered" evidence="8">
    <location>
        <begin position="96"/>
        <end position="151"/>
    </location>
</feature>
<dbReference type="InterPro" id="IPR052503">
    <property type="entry name" value="S100-fused_Epidermal_Struct"/>
</dbReference>
<evidence type="ECO:0000256" key="3">
    <source>
        <dbReference type="ARBA" id="ARBA00022723"/>
    </source>
</evidence>
<evidence type="ECO:0000313" key="10">
    <source>
        <dbReference type="EMBL" id="EDL87859.1"/>
    </source>
</evidence>
<reference evidence="10" key="2">
    <citation type="submission" date="2005-07" db="EMBL/GenBank/DDBJ databases">
        <authorList>
            <person name="Mural R.J."/>
            <person name="Li P.W."/>
            <person name="Adams M.D."/>
            <person name="Amanatides P.G."/>
            <person name="Baden-Tillson H."/>
            <person name="Barnstead M."/>
            <person name="Chin S.H."/>
            <person name="Dew I."/>
            <person name="Evans C.A."/>
            <person name="Ferriera S."/>
            <person name="Flanigan M."/>
            <person name="Fosler C."/>
            <person name="Glodek A."/>
            <person name="Gu Z."/>
            <person name="Holt R.A."/>
            <person name="Jennings D."/>
            <person name="Kraft C.L."/>
            <person name="Lu F."/>
            <person name="Nguyen T."/>
            <person name="Nusskern D.R."/>
            <person name="Pfannkoch C.M."/>
            <person name="Sitter C."/>
            <person name="Sutton G.G."/>
            <person name="Venter J.C."/>
            <person name="Wang Z."/>
            <person name="Woodage T."/>
            <person name="Zheng X.H."/>
            <person name="Zhong F."/>
        </authorList>
    </citation>
    <scope>NUCLEOTIDE SEQUENCE</scope>
    <source>
        <strain evidence="10">BN</strain>
    </source>
</reference>
<gene>
    <name evidence="10" type="ORF">rCG_40958</name>
</gene>
<dbReference type="GO" id="GO:0005509">
    <property type="term" value="F:calcium ion binding"/>
    <property type="evidence" value="ECO:0007669"/>
    <property type="project" value="InterPro"/>
</dbReference>
<evidence type="ECO:0000256" key="7">
    <source>
        <dbReference type="ARBA" id="ARBA00060799"/>
    </source>
</evidence>
<dbReference type="CDD" id="cd00213">
    <property type="entry name" value="S-100"/>
    <property type="match status" value="1"/>
</dbReference>
<dbReference type="SUPFAM" id="SSF47473">
    <property type="entry name" value="EF-hand"/>
    <property type="match status" value="1"/>
</dbReference>
<dbReference type="PROSITE" id="PS50222">
    <property type="entry name" value="EF_HAND_2"/>
    <property type="match status" value="1"/>
</dbReference>
<name>A6KMM9_RAT</name>
<keyword evidence="3" id="KW-0479">Metal-binding</keyword>
<comment type="similarity">
    <text evidence="7">In the N-terminal section; belongs to the S-100 family.</text>
</comment>
<evidence type="ECO:0000256" key="2">
    <source>
        <dbReference type="ARBA" id="ARBA00022553"/>
    </source>
</evidence>
<sequence>MPKLLQGIVTVIDVFYNYATEYGNCDMLSKKEMKELLETEFRQILKNPDDPDTVDIIMQSLDRDHNHKVDFTEYLIMILRLAKACNKIIGKDYCQASGSKQKDHSRQHQEEQSEKETENEEEEASSSYSSSSAGENDSYYKSSRGNKKYKS</sequence>
<reference evidence="10" key="1">
    <citation type="journal article" date="2005" name="Genome Res.">
        <title>Gene and alternative splicing annotation with AIR.</title>
        <authorList>
            <person name="Florea L."/>
            <person name="Di Francesco V."/>
            <person name="Miller J."/>
            <person name="Turner R."/>
            <person name="Yao A."/>
            <person name="Harris M."/>
            <person name="Walenz B."/>
            <person name="Mobarry C."/>
            <person name="Merkulov G.V."/>
            <person name="Charlab R."/>
            <person name="Dew I."/>
            <person name="Deng Z."/>
            <person name="Istrail S."/>
            <person name="Li P."/>
            <person name="Sutton G."/>
        </authorList>
    </citation>
    <scope>NUCLEOTIDE SEQUENCE</scope>
    <source>
        <strain evidence="10">BN</strain>
    </source>
</reference>
<evidence type="ECO:0000256" key="6">
    <source>
        <dbReference type="ARBA" id="ARBA00038258"/>
    </source>
</evidence>
<feature type="non-terminal residue" evidence="10">
    <location>
        <position position="151"/>
    </location>
</feature>
<dbReference type="InterPro" id="IPR011992">
    <property type="entry name" value="EF-hand-dom_pair"/>
</dbReference>
<dbReference type="Pfam" id="PF01023">
    <property type="entry name" value="S_100"/>
    <property type="match status" value="1"/>
</dbReference>
<dbReference type="SMART" id="SM01394">
    <property type="entry name" value="S_100"/>
    <property type="match status" value="1"/>
</dbReference>
<dbReference type="InterPro" id="IPR013787">
    <property type="entry name" value="S100_Ca-bd_sub"/>
</dbReference>
<evidence type="ECO:0000256" key="1">
    <source>
        <dbReference type="ARBA" id="ARBA00004463"/>
    </source>
</evidence>
<keyword evidence="2" id="KW-0597">Phosphoprotein</keyword>
<evidence type="ECO:0000256" key="5">
    <source>
        <dbReference type="ARBA" id="ARBA00022837"/>
    </source>
</evidence>
<dbReference type="GO" id="GO:0046914">
    <property type="term" value="F:transition metal ion binding"/>
    <property type="evidence" value="ECO:0007669"/>
    <property type="project" value="InterPro"/>
</dbReference>
<dbReference type="EMBL" id="CH474068">
    <property type="protein sequence ID" value="EDL87859.1"/>
    <property type="molecule type" value="Genomic_DNA"/>
</dbReference>
<evidence type="ECO:0000256" key="4">
    <source>
        <dbReference type="ARBA" id="ARBA00022737"/>
    </source>
</evidence>
<organism evidence="10">
    <name type="scientific">Rattus norvegicus</name>
    <name type="common">Rat</name>
    <dbReference type="NCBI Taxonomy" id="10116"/>
    <lineage>
        <taxon>Eukaryota</taxon>
        <taxon>Metazoa</taxon>
        <taxon>Chordata</taxon>
        <taxon>Craniata</taxon>
        <taxon>Vertebrata</taxon>
        <taxon>Euteleostomi</taxon>
        <taxon>Mammalia</taxon>
        <taxon>Eutheria</taxon>
        <taxon>Euarchontoglires</taxon>
        <taxon>Glires</taxon>
        <taxon>Rodentia</taxon>
        <taxon>Myomorpha</taxon>
        <taxon>Muroidea</taxon>
        <taxon>Muridae</taxon>
        <taxon>Murinae</taxon>
        <taxon>Rattus</taxon>
    </lineage>
</organism>
<proteinExistence type="inferred from homology"/>
<dbReference type="PANTHER" id="PTHR22571">
    <property type="entry name" value="FILAGGRIN-RELATED"/>
    <property type="match status" value="1"/>
</dbReference>
<dbReference type="Proteomes" id="UP000234681">
    <property type="component" value="Chromosome 2"/>
</dbReference>
<comment type="similarity">
    <text evidence="6">Belongs to the S100-fused protein family.</text>
</comment>
<dbReference type="InterPro" id="IPR001751">
    <property type="entry name" value="S100/CaBP7/8-like_CS"/>
</dbReference>
<accession>A6KMM9</accession>
<dbReference type="InterPro" id="IPR002048">
    <property type="entry name" value="EF_hand_dom"/>
</dbReference>
<evidence type="ECO:0000259" key="9">
    <source>
        <dbReference type="PROSITE" id="PS50222"/>
    </source>
</evidence>
<feature type="domain" description="EF-hand" evidence="9">
    <location>
        <begin position="49"/>
        <end position="84"/>
    </location>
</feature>
<dbReference type="PROSITE" id="PS00018">
    <property type="entry name" value="EF_HAND_1"/>
    <property type="match status" value="1"/>
</dbReference>
<dbReference type="FunFam" id="1.10.238.10:FF:000133">
    <property type="entry name" value="Filaggrin"/>
    <property type="match status" value="1"/>
</dbReference>
<feature type="compositionally biased region" description="Basic and acidic residues" evidence="8">
    <location>
        <begin position="100"/>
        <end position="116"/>
    </location>
</feature>